<proteinExistence type="predicted"/>
<dbReference type="PANTHER" id="PTHR32305:SF15">
    <property type="entry name" value="PROTEIN RHSA-RELATED"/>
    <property type="match status" value="1"/>
</dbReference>
<comment type="caution">
    <text evidence="3">The sequence shown here is derived from an EMBL/GenBank/DDBJ whole genome shotgun (WGS) entry which is preliminary data.</text>
</comment>
<name>A0A2N1PKA2_9BACT</name>
<evidence type="ECO:0000313" key="3">
    <source>
        <dbReference type="EMBL" id="PKK88777.1"/>
    </source>
</evidence>
<accession>A0A2N1PKA2</accession>
<evidence type="ECO:0000256" key="1">
    <source>
        <dbReference type="ARBA" id="ARBA00022737"/>
    </source>
</evidence>
<organism evidence="3 4">
    <name type="scientific">Candidatus Wallbacteria bacterium HGW-Wallbacteria-1</name>
    <dbReference type="NCBI Taxonomy" id="2013854"/>
    <lineage>
        <taxon>Bacteria</taxon>
        <taxon>Candidatus Walliibacteriota</taxon>
    </lineage>
</organism>
<evidence type="ECO:0000259" key="2">
    <source>
        <dbReference type="Pfam" id="PF25023"/>
    </source>
</evidence>
<dbReference type="InterPro" id="IPR022385">
    <property type="entry name" value="Rhs_assc_core"/>
</dbReference>
<dbReference type="InterPro" id="IPR056823">
    <property type="entry name" value="TEN-like_YD-shell"/>
</dbReference>
<dbReference type="Proteomes" id="UP000233256">
    <property type="component" value="Unassembled WGS sequence"/>
</dbReference>
<dbReference type="Pfam" id="PF25023">
    <property type="entry name" value="TEN_YD-shell"/>
    <property type="match status" value="1"/>
</dbReference>
<dbReference type="PANTHER" id="PTHR32305">
    <property type="match status" value="1"/>
</dbReference>
<feature type="domain" description="Teneurin-like YD-shell" evidence="2">
    <location>
        <begin position="43"/>
        <end position="135"/>
    </location>
</feature>
<evidence type="ECO:0000313" key="4">
    <source>
        <dbReference type="Proteomes" id="UP000233256"/>
    </source>
</evidence>
<protein>
    <recommendedName>
        <fullName evidence="2">Teneurin-like YD-shell domain-containing protein</fullName>
    </recommendedName>
</protein>
<dbReference type="NCBIfam" id="TIGR03696">
    <property type="entry name" value="Rhs_assc_core"/>
    <property type="match status" value="1"/>
</dbReference>
<keyword evidence="1" id="KW-0677">Repeat</keyword>
<dbReference type="InterPro" id="IPR050708">
    <property type="entry name" value="T6SS_VgrG/RHS"/>
</dbReference>
<dbReference type="Gene3D" id="2.180.10.10">
    <property type="entry name" value="RHS repeat-associated core"/>
    <property type="match status" value="1"/>
</dbReference>
<dbReference type="AlphaFoldDB" id="A0A2N1PKA2"/>
<reference evidence="3 4" key="1">
    <citation type="journal article" date="2017" name="ISME J.">
        <title>Potential for microbial H2 and metal transformations associated with novel bacteria and archaea in deep terrestrial subsurface sediments.</title>
        <authorList>
            <person name="Hernsdorf A.W."/>
            <person name="Amano Y."/>
            <person name="Miyakawa K."/>
            <person name="Ise K."/>
            <person name="Suzuki Y."/>
            <person name="Anantharaman K."/>
            <person name="Probst A."/>
            <person name="Burstein D."/>
            <person name="Thomas B.C."/>
            <person name="Banfield J.F."/>
        </authorList>
    </citation>
    <scope>NUCLEOTIDE SEQUENCE [LARGE SCALE GENOMIC DNA]</scope>
    <source>
        <strain evidence="3">HGW-Wallbacteria-1</strain>
    </source>
</reference>
<sequence length="348" mass="39252">MGGSLSISVFAEFNGRDKLDQAFTYGPGIDNLISTTRANGNSNNRTSYYLTDALGSVRQVLSQRGKTMNTYSYTPFGEAFNVREAVVQPFRYTGRRWDENVGKQWYRSRHYDAGRGRFAAADKWGGSVGNPIGNHAFGYVNGNPVMYVDPMGFVFFETKYITTDKWIVSNFNDAFKKLTNLPADNKTFYGNAITVANANYSEYKKHEYSITLSPNELTSSTGRNVNSQFANGHFADEGAKTKTSSFINLCTKFSMSANLIAGTLAHELGHAYLYMVERGFVVDIKFWGKLNVAKSKIGYDENNFVIEVFEKPFVQEILKESWQTYFKEWMTLDAKLNPPSKENCGENK</sequence>
<gene>
    <name evidence="3" type="ORF">CVV64_17410</name>
</gene>
<dbReference type="EMBL" id="PGXC01000035">
    <property type="protein sequence ID" value="PKK88777.1"/>
    <property type="molecule type" value="Genomic_DNA"/>
</dbReference>